<dbReference type="KEGG" id="bbig:BBBOND_0004190"/>
<gene>
    <name evidence="3" type="ORF">BBBOND_0004190</name>
</gene>
<evidence type="ECO:0000256" key="1">
    <source>
        <dbReference type="SAM" id="Coils"/>
    </source>
</evidence>
<sequence length="1518" mass="171393">MGFLSGVLGAVKNENEVETYDKHLNKRLNEVLKEVNKNIGSGSDGLAASVGAVKGWLEGYEGKVREYNEKVSGPINSLLLSIDACKSEIDMEKDRDIADQIAAWTMRAKDYIKQVESAEGALEDIDSKLKDKLKCPIHMLLQATKTFGEEARNRDLEEIYDFTNLKLTDLSKYVDSRFYKRTEELRIYLTGQIRDLYRMLEEFKRCQFYDLQSFVSQDLHKAFVSVFDEIKLLQEMYGEHIVPEVQNILRDALAVKDKVASEKKATITEVNRLEQQILELGGASSDVSYKVTNEVNVLQNDTALKKLLIVLKSQIETNMENYLNKLKGALEAGMGAATKFYGQSRSGVSVLGNHMKHNEIFPELGEKLVQLANTKSPDPTNLENALHYLSLLNRELQPPNSPSEIYENIKKALKQRTTAVDYQLGNLIQTSIRKGIGMLQETINKNIDEHLNGIKLEFQKLKPVKAQGKSELQKNAHDLHKQIDAFLKQKVGITGNEPENTFYKHLNKLKENIETLGNKVAAVHTKVNKVGEELDKCITRIQHMLHDMPIKTEDIMTRLRESINLKIAENFRAIQNKTKELYSATKHKKLNALQEIVRKQYDAIEYVIHNNVNGGTKGFMKRLQVYFVDKIEDHATKLASDLKSPSSHPGLLAEQKTLEYFSNKLKNHFHLLLQEVSDSSVLPHLTPLSTKLETLLKRISKSKHFDYLVSDKYEDLQNALDNFAPKKFGDLDSPLLAPLKSGLSEFAAQLGHAYVSRYSGKHFNGALVTKSTTKKPAETQKQDALDNYDLTPEGRNCAKVCLTIVEMVMEEMAHLKSQCPTNYSSRPIYLRSGPGALLKKMGFVVASEESKQDGQLQNTATMTGDRIGKLIGRKIDSAKNNTHLPKCKDHDENELAEKTPTATKSDFHIMDVLDCLFRHLRQYNEVCHFATFKSTKTPCSVYEMLAWCTGLPYNKAYAALLSDGVNSQLDDPDETVVSAEGDLDIAIYNHQSSYLNAYPNAVTYNCIDTVVSDICSMSHEILITILGTGDEYTTYACEFSNNSIGLKYPASGEDCLDMFLDILRRLFPVLQFIHSRCKVGDNHFGWRECYYGKDIQTTKWPCTDHSTDKAACQANCQPTCQPNCQVNCHPASPLQSYLNDCLPGHLPHQLITAGCKAVCKTCPSSTPGMPCLTPCGFRGFSGSKRRGDVISNVLSKFFDITNLASLFCLVPTPPKTLPEHFNFAVSLVREWEAIATLKFEKPIETSIDTVSIGLCKKPRELTDALRYVYGSSQNDHGAFHPNPMWADVSSLCMRKKCYGIDERCAPYIQSVCYDAYYYLAYRHSDIYLSWAVYLPWTFWSLLNNLYNAFCNINCQDWGCRGCLRGDKCKKGDHGSVDDKTKKSNCQCSSIVTCKGVSPTLYRYGFRFGDASSMNDGKSTKTCSDFCTQLKRVLNSKYFKELFIQCDKFLFTIRAPFIWLNVALWLLSLLYLLHIMVIRLDLLHIKSHLRSPSSHRIAAQSLLAAARVNKLGKVFYLQP</sequence>
<evidence type="ECO:0000313" key="3">
    <source>
        <dbReference type="EMBL" id="CDR71761.1"/>
    </source>
</evidence>
<evidence type="ECO:0008006" key="4">
    <source>
        <dbReference type="Google" id="ProtNLM"/>
    </source>
</evidence>
<keyword evidence="1" id="KW-0175">Coiled coil</keyword>
<name>A0A061BLK9_BABBI</name>
<reference evidence="3" key="2">
    <citation type="submission" date="2014-06" db="EMBL/GenBank/DDBJ databases">
        <authorList>
            <person name="Aslett M."/>
            <person name="De Silva Nishadi"/>
        </authorList>
    </citation>
    <scope>NUCLEOTIDE SEQUENCE</scope>
    <source>
        <strain evidence="3">Bond</strain>
    </source>
</reference>
<dbReference type="VEuPathDB" id="PiroplasmaDB:BBBOND_0004190"/>
<keyword evidence="2" id="KW-0472">Membrane</keyword>
<keyword evidence="2" id="KW-0812">Transmembrane</keyword>
<dbReference type="EMBL" id="LK055152">
    <property type="protein sequence ID" value="CDR71761.1"/>
    <property type="molecule type" value="Genomic_DNA"/>
</dbReference>
<dbReference type="GeneID" id="24561978"/>
<proteinExistence type="predicted"/>
<reference evidence="3" key="1">
    <citation type="journal article" date="2014" name="Nucleic Acids Res.">
        <title>The evolutionary dynamics of variant antigen genes in Babesia reveal a history of genomic innovation underlying host-parasite interaction.</title>
        <authorList>
            <person name="Jackson A.P."/>
            <person name="Otto T.D."/>
            <person name="Darby A."/>
            <person name="Ramaprasad A."/>
            <person name="Xia D."/>
            <person name="Echaide I.E."/>
            <person name="Farber M."/>
            <person name="Gahlot S."/>
            <person name="Gamble J."/>
            <person name="Gupta D."/>
            <person name="Gupta Y."/>
            <person name="Jackson L."/>
            <person name="Malandrin L."/>
            <person name="Malas T.B."/>
            <person name="Moussa E."/>
            <person name="Nair M."/>
            <person name="Reid AJ."/>
            <person name="Sanders M."/>
            <person name="Sharma J."/>
            <person name="Tracey A."/>
            <person name="Quail M.A."/>
            <person name="Weir W."/>
            <person name="Wastling J.M."/>
            <person name="Hall N."/>
            <person name="Willadsen P."/>
            <person name="Lingelbach K."/>
            <person name="Shiels B."/>
            <person name="Tait A."/>
            <person name="Berriman M."/>
            <person name="Allred D.R."/>
            <person name="Pain A."/>
        </authorList>
    </citation>
    <scope>NUCLEOTIDE SEQUENCE</scope>
    <source>
        <strain evidence="3">Bond</strain>
    </source>
</reference>
<feature type="coiled-coil region" evidence="1">
    <location>
        <begin position="469"/>
        <end position="526"/>
    </location>
</feature>
<dbReference type="RefSeq" id="XP_012770706.1">
    <property type="nucleotide sequence ID" value="XM_012915252.1"/>
</dbReference>
<accession>A0A061BLK9</accession>
<evidence type="ECO:0000256" key="2">
    <source>
        <dbReference type="SAM" id="Phobius"/>
    </source>
</evidence>
<feature type="transmembrane region" description="Helical" evidence="2">
    <location>
        <begin position="1456"/>
        <end position="1479"/>
    </location>
</feature>
<protein>
    <recommendedName>
        <fullName evidence="4">C3H1-type domain-containing protein</fullName>
    </recommendedName>
</protein>
<keyword evidence="2" id="KW-1133">Transmembrane helix</keyword>
<organism evidence="3">
    <name type="scientific">Babesia bigemina</name>
    <dbReference type="NCBI Taxonomy" id="5866"/>
    <lineage>
        <taxon>Eukaryota</taxon>
        <taxon>Sar</taxon>
        <taxon>Alveolata</taxon>
        <taxon>Apicomplexa</taxon>
        <taxon>Aconoidasida</taxon>
        <taxon>Piroplasmida</taxon>
        <taxon>Babesiidae</taxon>
        <taxon>Babesia</taxon>
    </lineage>
</organism>